<name>A0AA40ENT6_9PEZI</name>
<feature type="chain" id="PRO_5041467170" evidence="3">
    <location>
        <begin position="19"/>
        <end position="348"/>
    </location>
</feature>
<keyword evidence="2" id="KW-0472">Membrane</keyword>
<evidence type="ECO:0000256" key="2">
    <source>
        <dbReference type="SAM" id="Phobius"/>
    </source>
</evidence>
<keyword evidence="2" id="KW-1133">Transmembrane helix</keyword>
<dbReference type="EMBL" id="JAUKUD010000005">
    <property type="protein sequence ID" value="KAK0742721.1"/>
    <property type="molecule type" value="Genomic_DNA"/>
</dbReference>
<accession>A0AA40ENT6</accession>
<feature type="signal peptide" evidence="3">
    <location>
        <begin position="1"/>
        <end position="18"/>
    </location>
</feature>
<feature type="transmembrane region" description="Helical" evidence="2">
    <location>
        <begin position="241"/>
        <end position="265"/>
    </location>
</feature>
<gene>
    <name evidence="4" type="ORF">B0T18DRAFT_168872</name>
</gene>
<keyword evidence="5" id="KW-1185">Reference proteome</keyword>
<comment type="caution">
    <text evidence="4">The sequence shown here is derived from an EMBL/GenBank/DDBJ whole genome shotgun (WGS) entry which is preliminary data.</text>
</comment>
<evidence type="ECO:0000313" key="4">
    <source>
        <dbReference type="EMBL" id="KAK0742721.1"/>
    </source>
</evidence>
<dbReference type="AlphaFoldDB" id="A0AA40ENT6"/>
<evidence type="ECO:0000256" key="3">
    <source>
        <dbReference type="SAM" id="SignalP"/>
    </source>
</evidence>
<dbReference type="InterPro" id="IPR028000">
    <property type="entry name" value="Pma1"/>
</dbReference>
<evidence type="ECO:0000313" key="5">
    <source>
        <dbReference type="Proteomes" id="UP001172155"/>
    </source>
</evidence>
<sequence length="348" mass="36382">MPLPTTLLGLLALPLALAAPQAEPAPDPPRPWITVNAAGLPQTFTPTVLSSTTLNPPPPSLLAVATHTLLPGFPTPTSVYTGFPPVATASSGVEGAFLACTDYQSATAPFCAPMKGTVLYQGLTYYVTWSAGNLPNPPDGSVRMLEMSITWTGAGEGKDGVRAGERVPAGQGFYPWRVPRDFLSSRGVRELNVTFWLQEDAVDTVDDKDDVRLWEGPSAVIVEGSPPPPSTGEGKKGGVNIAAVVVPVVVGVLVAMAVGVCCWSWKRKGTVPVLGGLMKRRSGGGGGGAGYGVRQSRSERVGGGARGVGDDKAGGGIQLTDRESWSPTAPTAGKNVFREELQRQQRQR</sequence>
<reference evidence="4" key="1">
    <citation type="submission" date="2023-06" db="EMBL/GenBank/DDBJ databases">
        <title>Genome-scale phylogeny and comparative genomics of the fungal order Sordariales.</title>
        <authorList>
            <consortium name="Lawrence Berkeley National Laboratory"/>
            <person name="Hensen N."/>
            <person name="Bonometti L."/>
            <person name="Westerberg I."/>
            <person name="Brannstrom I.O."/>
            <person name="Guillou S."/>
            <person name="Cros-Aarteil S."/>
            <person name="Calhoun S."/>
            <person name="Haridas S."/>
            <person name="Kuo A."/>
            <person name="Mondo S."/>
            <person name="Pangilinan J."/>
            <person name="Riley R."/>
            <person name="LaButti K."/>
            <person name="Andreopoulos B."/>
            <person name="Lipzen A."/>
            <person name="Chen C."/>
            <person name="Yanf M."/>
            <person name="Daum C."/>
            <person name="Ng V."/>
            <person name="Clum A."/>
            <person name="Steindorff A."/>
            <person name="Ohm R."/>
            <person name="Martin F."/>
            <person name="Silar P."/>
            <person name="Natvig D."/>
            <person name="Lalanne C."/>
            <person name="Gautier V."/>
            <person name="Ament-velasquez S.L."/>
            <person name="Kruys A."/>
            <person name="Hutchinson M.I."/>
            <person name="Powell A.J."/>
            <person name="Barry K."/>
            <person name="Miller A.N."/>
            <person name="Grigoriev I.V."/>
            <person name="Debuchy R."/>
            <person name="Gladieux P."/>
            <person name="Thoren M.H."/>
            <person name="Johannesson H."/>
        </authorList>
    </citation>
    <scope>NUCLEOTIDE SEQUENCE</scope>
    <source>
        <strain evidence="4">SMH3187-1</strain>
    </source>
</reference>
<protein>
    <submittedName>
        <fullName evidence="4">Uncharacterized protein</fullName>
    </submittedName>
</protein>
<proteinExistence type="predicted"/>
<keyword evidence="2" id="KW-0812">Transmembrane</keyword>
<dbReference type="Pfam" id="PF14610">
    <property type="entry name" value="Psg1"/>
    <property type="match status" value="1"/>
</dbReference>
<keyword evidence="3" id="KW-0732">Signal</keyword>
<feature type="compositionally biased region" description="Basic and acidic residues" evidence="1">
    <location>
        <begin position="336"/>
        <end position="348"/>
    </location>
</feature>
<evidence type="ECO:0000256" key="1">
    <source>
        <dbReference type="SAM" id="MobiDB-lite"/>
    </source>
</evidence>
<dbReference type="Proteomes" id="UP001172155">
    <property type="component" value="Unassembled WGS sequence"/>
</dbReference>
<organism evidence="4 5">
    <name type="scientific">Schizothecium vesticola</name>
    <dbReference type="NCBI Taxonomy" id="314040"/>
    <lineage>
        <taxon>Eukaryota</taxon>
        <taxon>Fungi</taxon>
        <taxon>Dikarya</taxon>
        <taxon>Ascomycota</taxon>
        <taxon>Pezizomycotina</taxon>
        <taxon>Sordariomycetes</taxon>
        <taxon>Sordariomycetidae</taxon>
        <taxon>Sordariales</taxon>
        <taxon>Schizotheciaceae</taxon>
        <taxon>Schizothecium</taxon>
    </lineage>
</organism>
<feature type="region of interest" description="Disordered" evidence="1">
    <location>
        <begin position="283"/>
        <end position="348"/>
    </location>
</feature>